<evidence type="ECO:0000259" key="2">
    <source>
        <dbReference type="Pfam" id="PF01261"/>
    </source>
</evidence>
<sequence length="288" mass="31515" precursor="true">MLPAAVKFPLTSLFLAFVAVATAASAAARDDSAAEKLGWHLATKAYTFRAITLYETIDITHELGLKYFELNPTQKLSAENPVNTNDTLTPELRAALKAKFAAAGIKVTNYGVVKLTNDEAADRKVFDFAKDMGIETIVSEPTADSFDLLDKLTAEYGIKVAIHNHPQPSTYFDPEIVLKAIQGHSASIGACADTGHWTRSGLNAVDCLKKLAGHVITSHFKDTNEEKKDVPYGQGKTDIKGMMEELKRQNFHGTFSMEYESGAKGEQLVNELKECIAFFDREAANLAH</sequence>
<protein>
    <submittedName>
        <fullName evidence="3">Xylose isomerase domain protein TIM barrel</fullName>
    </submittedName>
</protein>
<proteinExistence type="predicted"/>
<dbReference type="SUPFAM" id="SSF51658">
    <property type="entry name" value="Xylose isomerase-like"/>
    <property type="match status" value="1"/>
</dbReference>
<dbReference type="EMBL" id="ABVL01000005">
    <property type="protein sequence ID" value="EDY20388.1"/>
    <property type="molecule type" value="Genomic_DNA"/>
</dbReference>
<dbReference type="Pfam" id="PF01261">
    <property type="entry name" value="AP_endonuc_2"/>
    <property type="match status" value="1"/>
</dbReference>
<dbReference type="GO" id="GO:0016853">
    <property type="term" value="F:isomerase activity"/>
    <property type="evidence" value="ECO:0007669"/>
    <property type="project" value="UniProtKB-KW"/>
</dbReference>
<gene>
    <name evidence="3" type="ORF">CfE428DRAFT_2312</name>
</gene>
<dbReference type="InterPro" id="IPR013022">
    <property type="entry name" value="Xyl_isomerase-like_TIM-brl"/>
</dbReference>
<keyword evidence="1" id="KW-0732">Signal</keyword>
<keyword evidence="4" id="KW-1185">Reference proteome</keyword>
<dbReference type="STRING" id="497964.CfE428DRAFT_2312"/>
<reference evidence="3 4" key="1">
    <citation type="journal article" date="2011" name="J. Bacteriol.">
        <title>Genome sequence of Chthoniobacter flavus Ellin428, an aerobic heterotrophic soil bacterium.</title>
        <authorList>
            <person name="Kant R."/>
            <person name="van Passel M.W."/>
            <person name="Palva A."/>
            <person name="Lucas S."/>
            <person name="Lapidus A."/>
            <person name="Glavina Del Rio T."/>
            <person name="Dalin E."/>
            <person name="Tice H."/>
            <person name="Bruce D."/>
            <person name="Goodwin L."/>
            <person name="Pitluck S."/>
            <person name="Larimer F.W."/>
            <person name="Land M.L."/>
            <person name="Hauser L."/>
            <person name="Sangwan P."/>
            <person name="de Vos W.M."/>
            <person name="Janssen P.H."/>
            <person name="Smidt H."/>
        </authorList>
    </citation>
    <scope>NUCLEOTIDE SEQUENCE [LARGE SCALE GENOMIC DNA]</scope>
    <source>
        <strain evidence="3 4">Ellin428</strain>
    </source>
</reference>
<feature type="chain" id="PRO_5002800352" evidence="1">
    <location>
        <begin position="24"/>
        <end position="288"/>
    </location>
</feature>
<feature type="signal peptide" evidence="1">
    <location>
        <begin position="1"/>
        <end position="23"/>
    </location>
</feature>
<dbReference type="Proteomes" id="UP000005824">
    <property type="component" value="Unassembled WGS sequence"/>
</dbReference>
<organism evidence="3 4">
    <name type="scientific">Chthoniobacter flavus Ellin428</name>
    <dbReference type="NCBI Taxonomy" id="497964"/>
    <lineage>
        <taxon>Bacteria</taxon>
        <taxon>Pseudomonadati</taxon>
        <taxon>Verrucomicrobiota</taxon>
        <taxon>Spartobacteria</taxon>
        <taxon>Chthoniobacterales</taxon>
        <taxon>Chthoniobacteraceae</taxon>
        <taxon>Chthoniobacter</taxon>
    </lineage>
</organism>
<dbReference type="InterPro" id="IPR036237">
    <property type="entry name" value="Xyl_isomerase-like_sf"/>
</dbReference>
<dbReference type="eggNOG" id="COG1082">
    <property type="taxonomic scope" value="Bacteria"/>
</dbReference>
<keyword evidence="3" id="KW-0413">Isomerase</keyword>
<evidence type="ECO:0000256" key="1">
    <source>
        <dbReference type="SAM" id="SignalP"/>
    </source>
</evidence>
<dbReference type="InParanoid" id="B4D074"/>
<dbReference type="PANTHER" id="PTHR12110">
    <property type="entry name" value="HYDROXYPYRUVATE ISOMERASE"/>
    <property type="match status" value="1"/>
</dbReference>
<dbReference type="Gene3D" id="3.20.20.150">
    <property type="entry name" value="Divalent-metal-dependent TIM barrel enzymes"/>
    <property type="match status" value="1"/>
</dbReference>
<dbReference type="InterPro" id="IPR050312">
    <property type="entry name" value="IolE/XylAMocC-like"/>
</dbReference>
<feature type="domain" description="Xylose isomerase-like TIM barrel" evidence="2">
    <location>
        <begin position="58"/>
        <end position="271"/>
    </location>
</feature>
<evidence type="ECO:0000313" key="4">
    <source>
        <dbReference type="Proteomes" id="UP000005824"/>
    </source>
</evidence>
<evidence type="ECO:0000313" key="3">
    <source>
        <dbReference type="EMBL" id="EDY20388.1"/>
    </source>
</evidence>
<name>B4D074_9BACT</name>
<comment type="caution">
    <text evidence="3">The sequence shown here is derived from an EMBL/GenBank/DDBJ whole genome shotgun (WGS) entry which is preliminary data.</text>
</comment>
<dbReference type="PANTHER" id="PTHR12110:SF41">
    <property type="entry name" value="INOSOSE DEHYDRATASE"/>
    <property type="match status" value="1"/>
</dbReference>
<dbReference type="AlphaFoldDB" id="B4D074"/>
<accession>B4D074</accession>